<dbReference type="InterPro" id="IPR020363">
    <property type="entry name" value="Uncharacterised_YbgS"/>
</dbReference>
<feature type="region of interest" description="Disordered" evidence="1">
    <location>
        <begin position="23"/>
        <end position="152"/>
    </location>
</feature>
<dbReference type="Pfam" id="PF13985">
    <property type="entry name" value="YbgS"/>
    <property type="match status" value="2"/>
</dbReference>
<feature type="compositionally biased region" description="Low complexity" evidence="1">
    <location>
        <begin position="23"/>
        <end position="43"/>
    </location>
</feature>
<proteinExistence type="predicted"/>
<evidence type="ECO:0000313" key="4">
    <source>
        <dbReference type="Proteomes" id="UP000010297"/>
    </source>
</evidence>
<feature type="compositionally biased region" description="Basic and acidic residues" evidence="1">
    <location>
        <begin position="114"/>
        <end position="136"/>
    </location>
</feature>
<dbReference type="Proteomes" id="UP000010297">
    <property type="component" value="Unassembled WGS sequence"/>
</dbReference>
<keyword evidence="2" id="KW-0732">Signal</keyword>
<comment type="caution">
    <text evidence="3">The sequence shown here is derived from an EMBL/GenBank/DDBJ whole genome shotgun (WGS) entry which is preliminary data.</text>
</comment>
<evidence type="ECO:0000313" key="3">
    <source>
        <dbReference type="EMBL" id="GAB53919.1"/>
    </source>
</evidence>
<name>H5V7G1_ATLHE</name>
<dbReference type="eggNOG" id="ENOG5030ZXQ">
    <property type="taxonomic scope" value="Bacteria"/>
</dbReference>
<evidence type="ECO:0008006" key="5">
    <source>
        <dbReference type="Google" id="ProtNLM"/>
    </source>
</evidence>
<feature type="compositionally biased region" description="Low complexity" evidence="1">
    <location>
        <begin position="87"/>
        <end position="109"/>
    </location>
</feature>
<reference evidence="3 4" key="1">
    <citation type="submission" date="2012-02" db="EMBL/GenBank/DDBJ databases">
        <title>Whole genome shotgun sequence of Escherichia hermannii NBRC 105704.</title>
        <authorList>
            <person name="Yoshida I."/>
            <person name="Hosoyama A."/>
            <person name="Tsuchikane K."/>
            <person name="Katsumata H."/>
            <person name="Yamazaki S."/>
            <person name="Fujita N."/>
        </authorList>
    </citation>
    <scope>NUCLEOTIDE SEQUENCE [LARGE SCALE GENOMIC DNA]</scope>
    <source>
        <strain evidence="3 4">NBRC 105704</strain>
    </source>
</reference>
<protein>
    <recommendedName>
        <fullName evidence="5">Homeobox protein</fullName>
    </recommendedName>
</protein>
<gene>
    <name evidence="3" type="primary">ybgS</name>
    <name evidence="3" type="ORF">EH105704_23_00370</name>
</gene>
<feature type="signal peptide" evidence="2">
    <location>
        <begin position="1"/>
        <end position="22"/>
    </location>
</feature>
<keyword evidence="4" id="KW-1185">Reference proteome</keyword>
<sequence length="152" mass="14984">MNKLTALLLSATLSLASGAALAADTSNNSTDNNGPANAAANAGVGTPDAVQNTAPKDVNNNDINTGNMNNAGTTGTNTGTGAGTGTSTGTMMNSGSSSSTNMNSATSSGPQSADEIHKNTQCKEGKCPDVNEKVETHQGSGKVNPNTDGTTH</sequence>
<accession>H5V7G1</accession>
<dbReference type="AlphaFoldDB" id="H5V7G1"/>
<evidence type="ECO:0000256" key="1">
    <source>
        <dbReference type="SAM" id="MobiDB-lite"/>
    </source>
</evidence>
<feature type="chain" id="PRO_5003599655" description="Homeobox protein" evidence="2">
    <location>
        <begin position="23"/>
        <end position="152"/>
    </location>
</feature>
<evidence type="ECO:0000256" key="2">
    <source>
        <dbReference type="SAM" id="SignalP"/>
    </source>
</evidence>
<feature type="compositionally biased region" description="Polar residues" evidence="1">
    <location>
        <begin position="137"/>
        <end position="152"/>
    </location>
</feature>
<dbReference type="EMBL" id="BAFF01000023">
    <property type="protein sequence ID" value="GAB53919.1"/>
    <property type="molecule type" value="Genomic_DNA"/>
</dbReference>
<organism evidence="3 4">
    <name type="scientific">Atlantibacter hermannii NBRC 105704</name>
    <dbReference type="NCBI Taxonomy" id="1115512"/>
    <lineage>
        <taxon>Bacteria</taxon>
        <taxon>Pseudomonadati</taxon>
        <taxon>Pseudomonadota</taxon>
        <taxon>Gammaproteobacteria</taxon>
        <taxon>Enterobacterales</taxon>
        <taxon>Enterobacteriaceae</taxon>
        <taxon>Atlantibacter</taxon>
    </lineage>
</organism>
<feature type="compositionally biased region" description="Low complexity" evidence="1">
    <location>
        <begin position="60"/>
        <end position="77"/>
    </location>
</feature>